<dbReference type="SUPFAM" id="SSF53254">
    <property type="entry name" value="Phosphoglycerate mutase-like"/>
    <property type="match status" value="1"/>
</dbReference>
<dbReference type="SMART" id="SM00855">
    <property type="entry name" value="PGAM"/>
    <property type="match status" value="1"/>
</dbReference>
<evidence type="ECO:0000313" key="1">
    <source>
        <dbReference type="EMBL" id="MDT8757687.1"/>
    </source>
</evidence>
<dbReference type="Gene3D" id="3.40.50.1240">
    <property type="entry name" value="Phosphoglycerate mutase-like"/>
    <property type="match status" value="1"/>
</dbReference>
<name>A0ABU3MZN3_9SPHN</name>
<proteinExistence type="predicted"/>
<dbReference type="InterPro" id="IPR029033">
    <property type="entry name" value="His_PPase_superfam"/>
</dbReference>
<dbReference type="EMBL" id="JALMLT010000001">
    <property type="protein sequence ID" value="MDT8757687.1"/>
    <property type="molecule type" value="Genomic_DNA"/>
</dbReference>
<dbReference type="InterPro" id="IPR050275">
    <property type="entry name" value="PGM_Phosphatase"/>
</dbReference>
<accession>A0ABU3MZN3</accession>
<sequence>MTVTIHLVRHGTHAEVGRVLSGRSEIALDTRGCGEVQALVDVVSGLPIRSLHTSPRRRARETIAPLAARLGLDVHITPALDEVDFGGFTGRSFAELDGDPAWQKWNAERNEARCPGGETMAEAAVRAAAYLRGIPSDQSPALCVSHCDVIRGVVAQALGLSFDRIFQFDCDPASITTLELSGAGARIVSLNQRARR</sequence>
<dbReference type="PANTHER" id="PTHR48100">
    <property type="entry name" value="BROAD-SPECIFICITY PHOSPHATASE YOR283W-RELATED"/>
    <property type="match status" value="1"/>
</dbReference>
<dbReference type="Pfam" id="PF00300">
    <property type="entry name" value="His_Phos_1"/>
    <property type="match status" value="1"/>
</dbReference>
<protein>
    <submittedName>
        <fullName evidence="1">Histidine phosphatase family protein</fullName>
    </submittedName>
</protein>
<reference evidence="1" key="1">
    <citation type="submission" date="2022-04" db="EMBL/GenBank/DDBJ databases">
        <title>Tomato heritable bacteria conferring resistance against bacterial wilt.</title>
        <authorList>
            <person name="Yin J."/>
        </authorList>
    </citation>
    <scope>NUCLEOTIDE SEQUENCE</scope>
    <source>
        <strain evidence="1">Cra20</strain>
    </source>
</reference>
<dbReference type="CDD" id="cd07067">
    <property type="entry name" value="HP_PGM_like"/>
    <property type="match status" value="1"/>
</dbReference>
<dbReference type="PANTHER" id="PTHR48100:SF2">
    <property type="entry name" value="CONSERVED PROTEIN"/>
    <property type="match status" value="1"/>
</dbReference>
<dbReference type="InterPro" id="IPR013078">
    <property type="entry name" value="His_Pase_superF_clade-1"/>
</dbReference>
<organism evidence="1">
    <name type="scientific">Sphingomonas psychrotolerans</name>
    <dbReference type="NCBI Taxonomy" id="1327635"/>
    <lineage>
        <taxon>Bacteria</taxon>
        <taxon>Pseudomonadati</taxon>
        <taxon>Pseudomonadota</taxon>
        <taxon>Alphaproteobacteria</taxon>
        <taxon>Sphingomonadales</taxon>
        <taxon>Sphingomonadaceae</taxon>
        <taxon>Sphingomonas</taxon>
    </lineage>
</organism>
<comment type="caution">
    <text evidence="1">The sequence shown here is derived from an EMBL/GenBank/DDBJ whole genome shotgun (WGS) entry which is preliminary data.</text>
</comment>
<gene>
    <name evidence="1" type="ORF">MZO42_03160</name>
</gene>